<name>A0ABN9UAJ8_9DINO</name>
<feature type="compositionally biased region" description="Low complexity" evidence="1">
    <location>
        <begin position="119"/>
        <end position="135"/>
    </location>
</feature>
<dbReference type="Proteomes" id="UP001189429">
    <property type="component" value="Unassembled WGS sequence"/>
</dbReference>
<reference evidence="2" key="1">
    <citation type="submission" date="2023-10" db="EMBL/GenBank/DDBJ databases">
        <authorList>
            <person name="Chen Y."/>
            <person name="Shah S."/>
            <person name="Dougan E. K."/>
            <person name="Thang M."/>
            <person name="Chan C."/>
        </authorList>
    </citation>
    <scope>NUCLEOTIDE SEQUENCE [LARGE SCALE GENOMIC DNA]</scope>
</reference>
<proteinExistence type="predicted"/>
<feature type="region of interest" description="Disordered" evidence="1">
    <location>
        <begin position="72"/>
        <end position="184"/>
    </location>
</feature>
<feature type="compositionally biased region" description="Basic and acidic residues" evidence="1">
    <location>
        <begin position="145"/>
        <end position="161"/>
    </location>
</feature>
<dbReference type="EMBL" id="CAUYUJ010015559">
    <property type="protein sequence ID" value="CAK0855508.1"/>
    <property type="molecule type" value="Genomic_DNA"/>
</dbReference>
<feature type="compositionally biased region" description="Polar residues" evidence="1">
    <location>
        <begin position="162"/>
        <end position="184"/>
    </location>
</feature>
<comment type="caution">
    <text evidence="2">The sequence shown here is derived from an EMBL/GenBank/DDBJ whole genome shotgun (WGS) entry which is preliminary data.</text>
</comment>
<sequence length="184" mass="20543">MQQRELAEKMLRNTGREKKDLQEQLVETISGFTDVIDGLQEQCAEGVRTTSSSLGPPDEEGAREQLRELAAQNRRAQAELQSMQQREKLQRERAENAAARQPGVHEQLRQLREERDALRAQLAGAGAPSAPQSAREQSEQALAQELKRFRQDVEGLHHQKESTSSGSCRTGTASGRSFRTASYT</sequence>
<feature type="compositionally biased region" description="Basic and acidic residues" evidence="1">
    <location>
        <begin position="85"/>
        <end position="95"/>
    </location>
</feature>
<protein>
    <submittedName>
        <fullName evidence="2">Uncharacterized protein</fullName>
    </submittedName>
</protein>
<accession>A0ABN9UAJ8</accession>
<evidence type="ECO:0000313" key="2">
    <source>
        <dbReference type="EMBL" id="CAK0855508.1"/>
    </source>
</evidence>
<gene>
    <name evidence="2" type="ORF">PCOR1329_LOCUS46226</name>
</gene>
<organism evidence="2 3">
    <name type="scientific">Prorocentrum cordatum</name>
    <dbReference type="NCBI Taxonomy" id="2364126"/>
    <lineage>
        <taxon>Eukaryota</taxon>
        <taxon>Sar</taxon>
        <taxon>Alveolata</taxon>
        <taxon>Dinophyceae</taxon>
        <taxon>Prorocentrales</taxon>
        <taxon>Prorocentraceae</taxon>
        <taxon>Prorocentrum</taxon>
    </lineage>
</organism>
<evidence type="ECO:0000256" key="1">
    <source>
        <dbReference type="SAM" id="MobiDB-lite"/>
    </source>
</evidence>
<keyword evidence="3" id="KW-1185">Reference proteome</keyword>
<feature type="compositionally biased region" description="Basic and acidic residues" evidence="1">
    <location>
        <begin position="106"/>
        <end position="118"/>
    </location>
</feature>
<evidence type="ECO:0000313" key="3">
    <source>
        <dbReference type="Proteomes" id="UP001189429"/>
    </source>
</evidence>